<feature type="domain" description="F5/8 type C" evidence="2">
    <location>
        <begin position="355"/>
        <end position="451"/>
    </location>
</feature>
<evidence type="ECO:0000256" key="1">
    <source>
        <dbReference type="ARBA" id="ARBA00022729"/>
    </source>
</evidence>
<sequence>MAQRVRPIRSIRFLTAVLAGVLVTPFLFDQPHSDQDHNERHVVATAAALVPTATKLPRTGWTATATTGTAAAVLDGNPATVWETAAAGPLPQSITIDTRRTQPVSGLVYAPRTTGGTGVLGQYEIRLSLDGTTWGAPVAAGTAADDATAKAFSFAVTGTRFVRLTALTEAGNRAPRVAAAEVDLLGDPGAPVPMTPLARTGWTAAASDQETLRENGAAANVLDGNAATHWHSRYAVITPLPHSITLDLKQPTAVGGLLYRPRASGANGRIGEYRVAVSTDGTAFTDVSSGAWPDTAAVQDARFSQVATARYVRLTALTEAGNRGPWTSAAEINLLGPLPGTQLPLSRAGWTATSAALVDNDPATHWRTTGSGLSFTVDLQREQPLSSVVVTPRGDSAEGRLGAFSVAVSTDGTTFGPAAATGTWATDATPKAIALTGTPTARYVRVSTTQTVAAAAEFHAYGPPAQPIAVGPLNRDGWVATASDQETAAEDGRAANVLDGSDATIWHSRWSGTAAPLPHWITLDMRAPQTVAGLQVRPRGDSGNGNIGQYRIELSADGVTFGAPVATGTWPDGSAVRTVRFPEAQARYVRLTALTEAGNRGPWSSAAEIDVLAASAAPDASVTGLWGATVGFPIVPVASALLPNNKLLTWSAYAADNFGGSNGYTQTAIMDLTTGQVTQRRIDNTGHDMFCPGISMLADGRVLVAGGSDAKKASIYNPTTDTWSASGELNTARGYQSQTTLSTGEAFTVGGSWSGGEGGKVGEVYSPAGNSWRTLSGVRPEPFLTVDPQGVYRADNHTWLFAVGGGRVFHAGPSRRMNWVSTTGTGSVTDAGLRGDSADAMNGNAVMYDVGKILTVGGAPAYQNADATARAYTVDITTGSPVVQRVGDMAYPRAFANSVVLPNGTVVVIGGQAYPVPFSDQTAVLTPELWNPVTGTFTRLAPMAVPRTYHSVANLLPDGRVFSGGGGLCGTCATNHPDGQILTPPYLLNPDGTPKPRPTITSAPTTAANGAAVTIGTDRAVTGFALMRVGSTTHTVDTDQRRIPLTPIPLSPTSHQITIPTDPGVALPGSYLLFALDADGVPSTAKEIRIGQ</sequence>
<proteinExistence type="predicted"/>
<dbReference type="EC" id="1.1.3.9" evidence="3"/>
<dbReference type="InterPro" id="IPR014756">
    <property type="entry name" value="Ig_E-set"/>
</dbReference>
<dbReference type="SUPFAM" id="SSF50965">
    <property type="entry name" value="Galactose oxidase, central domain"/>
    <property type="match status" value="1"/>
</dbReference>
<gene>
    <name evidence="3" type="ORF">UO65_2367</name>
</gene>
<dbReference type="SUPFAM" id="SSF49785">
    <property type="entry name" value="Galactose-binding domain-like"/>
    <property type="match status" value="4"/>
</dbReference>
<dbReference type="PANTHER" id="PTHR32208:SF68">
    <property type="entry name" value="GALACTOSE OXIDASE"/>
    <property type="match status" value="1"/>
</dbReference>
<feature type="domain" description="F5/8 type C" evidence="2">
    <location>
        <begin position="179"/>
        <end position="337"/>
    </location>
</feature>
<dbReference type="InterPro" id="IPR015202">
    <property type="entry name" value="GO-like_E_set"/>
</dbReference>
<dbReference type="SMART" id="SM00612">
    <property type="entry name" value="Kelch"/>
    <property type="match status" value="2"/>
</dbReference>
<keyword evidence="1" id="KW-0732">Signal</keyword>
<dbReference type="eggNOG" id="COG3291">
    <property type="taxonomic scope" value="Bacteria"/>
</dbReference>
<dbReference type="GO" id="GO:0045480">
    <property type="term" value="F:galactose oxidase activity"/>
    <property type="evidence" value="ECO:0007669"/>
    <property type="project" value="UniProtKB-EC"/>
</dbReference>
<dbReference type="GO" id="GO:0005975">
    <property type="term" value="P:carbohydrate metabolic process"/>
    <property type="evidence" value="ECO:0007669"/>
    <property type="project" value="UniProtKB-ARBA"/>
</dbReference>
<dbReference type="PANTHER" id="PTHR32208">
    <property type="entry name" value="SECRETED PROTEIN-RELATED"/>
    <property type="match status" value="1"/>
</dbReference>
<reference evidence="3 4" key="1">
    <citation type="journal article" date="2014" name="Genome Announc.">
        <title>Draft Genome Sequence of the Antitrypanosomally Active Sponge-Associated Bacterium Actinokineospora sp. Strain EG49.</title>
        <authorList>
            <person name="Harjes J."/>
            <person name="Ryu T."/>
            <person name="Abdelmohsen U.R."/>
            <person name="Moitinho-Silva L."/>
            <person name="Horn H."/>
            <person name="Ravasi T."/>
            <person name="Hentschel U."/>
        </authorList>
    </citation>
    <scope>NUCLEOTIDE SEQUENCE [LARGE SCALE GENOMIC DNA]</scope>
    <source>
        <strain evidence="3 4">EG49</strain>
    </source>
</reference>
<dbReference type="InterPro" id="IPR000421">
    <property type="entry name" value="FA58C"/>
</dbReference>
<dbReference type="STRING" id="909613.UO65_2367"/>
<dbReference type="Gene3D" id="2.60.120.260">
    <property type="entry name" value="Galactose-binding domain-like"/>
    <property type="match status" value="4"/>
</dbReference>
<protein>
    <submittedName>
        <fullName evidence="3">Galactose oxidase</fullName>
        <ecNumber evidence="3">1.1.3.9</ecNumber>
    </submittedName>
</protein>
<keyword evidence="3" id="KW-0560">Oxidoreductase</keyword>
<dbReference type="Pfam" id="PF09118">
    <property type="entry name" value="GO-like_E_set"/>
    <property type="match status" value="1"/>
</dbReference>
<dbReference type="eggNOG" id="COG1572">
    <property type="taxonomic scope" value="Bacteria"/>
</dbReference>
<feature type="domain" description="F5/8 type C" evidence="2">
    <location>
        <begin position="38"/>
        <end position="168"/>
    </location>
</feature>
<name>W7INC5_9PSEU</name>
<dbReference type="Gene3D" id="2.130.10.80">
    <property type="entry name" value="Galactose oxidase/kelch, beta-propeller"/>
    <property type="match status" value="1"/>
</dbReference>
<feature type="domain" description="F5/8 type C" evidence="2">
    <location>
        <begin position="461"/>
        <end position="614"/>
    </location>
</feature>
<accession>W7INC5</accession>
<dbReference type="InterPro" id="IPR009880">
    <property type="entry name" value="Glyoxal_oxidase_N"/>
</dbReference>
<dbReference type="SMART" id="SM00231">
    <property type="entry name" value="FA58C"/>
    <property type="match status" value="4"/>
</dbReference>
<dbReference type="InterPro" id="IPR013783">
    <property type="entry name" value="Ig-like_fold"/>
</dbReference>
<comment type="caution">
    <text evidence="3">The sequence shown here is derived from an EMBL/GenBank/DDBJ whole genome shotgun (WGS) entry which is preliminary data.</text>
</comment>
<dbReference type="InterPro" id="IPR011043">
    <property type="entry name" value="Gal_Oxase/kelch_b-propeller"/>
</dbReference>
<dbReference type="SUPFAM" id="SSF81296">
    <property type="entry name" value="E set domains"/>
    <property type="match status" value="1"/>
</dbReference>
<dbReference type="Proteomes" id="UP000019277">
    <property type="component" value="Unassembled WGS sequence"/>
</dbReference>
<evidence type="ECO:0000259" key="2">
    <source>
        <dbReference type="PROSITE" id="PS50022"/>
    </source>
</evidence>
<evidence type="ECO:0000313" key="4">
    <source>
        <dbReference type="Proteomes" id="UP000019277"/>
    </source>
</evidence>
<keyword evidence="4" id="KW-1185">Reference proteome</keyword>
<dbReference type="CDD" id="cd02851">
    <property type="entry name" value="E_set_GO_C"/>
    <property type="match status" value="1"/>
</dbReference>
<dbReference type="EMBL" id="AYXG01000081">
    <property type="protein sequence ID" value="EWC62380.1"/>
    <property type="molecule type" value="Genomic_DNA"/>
</dbReference>
<dbReference type="InterPro" id="IPR037293">
    <property type="entry name" value="Gal_Oxidase_central_sf"/>
</dbReference>
<dbReference type="Pfam" id="PF00754">
    <property type="entry name" value="F5_F8_type_C"/>
    <property type="match status" value="4"/>
</dbReference>
<dbReference type="PATRIC" id="fig|909613.9.peg.2374"/>
<dbReference type="InterPro" id="IPR006652">
    <property type="entry name" value="Kelch_1"/>
</dbReference>
<evidence type="ECO:0000313" key="3">
    <source>
        <dbReference type="EMBL" id="EWC62380.1"/>
    </source>
</evidence>
<dbReference type="AlphaFoldDB" id="W7INC5"/>
<dbReference type="Pfam" id="PF07250">
    <property type="entry name" value="Glyoxal_oxid_N"/>
    <property type="match status" value="1"/>
</dbReference>
<dbReference type="InterPro" id="IPR008979">
    <property type="entry name" value="Galactose-bd-like_sf"/>
</dbReference>
<dbReference type="Gene3D" id="2.60.40.10">
    <property type="entry name" value="Immunoglobulins"/>
    <property type="match status" value="1"/>
</dbReference>
<organism evidence="3 4">
    <name type="scientific">Actinokineospora spheciospongiae</name>
    <dbReference type="NCBI Taxonomy" id="909613"/>
    <lineage>
        <taxon>Bacteria</taxon>
        <taxon>Bacillati</taxon>
        <taxon>Actinomycetota</taxon>
        <taxon>Actinomycetes</taxon>
        <taxon>Pseudonocardiales</taxon>
        <taxon>Pseudonocardiaceae</taxon>
        <taxon>Actinokineospora</taxon>
    </lineage>
</organism>
<dbReference type="PROSITE" id="PS50022">
    <property type="entry name" value="FA58C_3"/>
    <property type="match status" value="4"/>
</dbReference>